<dbReference type="EMBL" id="LAPT01000026">
    <property type="protein sequence ID" value="PXF32068.1"/>
    <property type="molecule type" value="Genomic_DNA"/>
</dbReference>
<dbReference type="PANTHER" id="PTHR13369:SF0">
    <property type="entry name" value="GLUTATHIONE S-TRANSFERASE C-TERMINAL DOMAIN-CONTAINING PROTEIN"/>
    <property type="match status" value="1"/>
</dbReference>
<dbReference type="SUPFAM" id="SSF53335">
    <property type="entry name" value="S-adenosyl-L-methionine-dependent methyltransferases"/>
    <property type="match status" value="1"/>
</dbReference>
<gene>
    <name evidence="2" type="ORF">WH50_06495</name>
</gene>
<dbReference type="InterPro" id="IPR025714">
    <property type="entry name" value="Methyltranfer_dom"/>
</dbReference>
<dbReference type="Pfam" id="PF13679">
    <property type="entry name" value="Methyltransf_32"/>
    <property type="match status" value="1"/>
</dbReference>
<accession>A0ABX5M3E5</accession>
<protein>
    <recommendedName>
        <fullName evidence="1">Methyltransferase domain-containing protein</fullName>
    </recommendedName>
</protein>
<feature type="domain" description="Methyltransferase" evidence="1">
    <location>
        <begin position="119"/>
        <end position="227"/>
    </location>
</feature>
<dbReference type="RefSeq" id="WP_110186612.1">
    <property type="nucleotide sequence ID" value="NZ_CP177354.1"/>
</dbReference>
<evidence type="ECO:0000259" key="1">
    <source>
        <dbReference type="Pfam" id="PF13679"/>
    </source>
</evidence>
<dbReference type="PANTHER" id="PTHR13369">
    <property type="match status" value="1"/>
</dbReference>
<evidence type="ECO:0000313" key="3">
    <source>
        <dbReference type="Proteomes" id="UP000248090"/>
    </source>
</evidence>
<evidence type="ECO:0000313" key="2">
    <source>
        <dbReference type="EMBL" id="PXF32068.1"/>
    </source>
</evidence>
<reference evidence="2 3" key="1">
    <citation type="submission" date="2015-03" db="EMBL/GenBank/DDBJ databases">
        <authorList>
            <person name="Krishnan R."/>
            <person name="Midha S."/>
            <person name="Patil P.B."/>
            <person name="Rameshkumar N."/>
        </authorList>
    </citation>
    <scope>NUCLEOTIDE SEQUENCE [LARGE SCALE GENOMIC DNA]</scope>
    <source>
        <strain evidence="2 3">L1E11</strain>
    </source>
</reference>
<name>A0ABX5M3E5_9GAMM</name>
<keyword evidence="3" id="KW-1185">Reference proteome</keyword>
<proteinExistence type="predicted"/>
<sequence length="401" mass="45609">MSENLADRFDQLSQLLVEGAEFWQPVPFKTEQLAWQKNYRPLWQALQRVGDEQLQRFEDDPEQAESWLAAWLPVTAIQQLSGIPATGQTAVSLPSTWGDHMPGRKWQQVCAFVSGVTIASPSHVLEWCAGKGHLARTISRLHQVSVTALEWQASLCEEGERLSRSQNTSVTAVTQDVLADSVCQHLQADSHVLALHACGDLHRRLIALATPEKMQRITLAPCCYHLTEQPVYQPLSRRGQQICADLQLWISREQLRLAVQETVTAPAYVRRQRRQASIWRLAFDLLRQTLQQDSQYLSMPSIPYGQLPAAFADFCLQQAEQLGCSIPGQTDFHHWLQQGEVRYRQVRLAEVVRHLYRRPLEVWLVLDRALALEEQGFSVALSTFCARELTPRNIVLSAHRP</sequence>
<dbReference type="Proteomes" id="UP000248090">
    <property type="component" value="Unassembled WGS sequence"/>
</dbReference>
<dbReference type="InterPro" id="IPR029063">
    <property type="entry name" value="SAM-dependent_MTases_sf"/>
</dbReference>
<organism evidence="2 3">
    <name type="scientific">Pokkaliibacter plantistimulans</name>
    <dbReference type="NCBI Taxonomy" id="1635171"/>
    <lineage>
        <taxon>Bacteria</taxon>
        <taxon>Pseudomonadati</taxon>
        <taxon>Pseudomonadota</taxon>
        <taxon>Gammaproteobacteria</taxon>
        <taxon>Oceanospirillales</taxon>
        <taxon>Balneatrichaceae</taxon>
        <taxon>Pokkaliibacter</taxon>
    </lineage>
</organism>
<comment type="caution">
    <text evidence="2">The sequence shown here is derived from an EMBL/GenBank/DDBJ whole genome shotgun (WGS) entry which is preliminary data.</text>
</comment>